<proteinExistence type="predicted"/>
<reference evidence="2 3" key="1">
    <citation type="submission" date="2018-10" db="EMBL/GenBank/DDBJ databases">
        <title>Aeromicrobium sp. 9W16Y-2 whole genome shotgun sequence.</title>
        <authorList>
            <person name="Li F."/>
        </authorList>
    </citation>
    <scope>NUCLEOTIDE SEQUENCE [LARGE SCALE GENOMIC DNA]</scope>
    <source>
        <strain evidence="2 3">9W16Y-2</strain>
    </source>
</reference>
<dbReference type="Proteomes" id="UP000282515">
    <property type="component" value="Unassembled WGS sequence"/>
</dbReference>
<dbReference type="EMBL" id="RDBF01000004">
    <property type="protein sequence ID" value="RLV56218.1"/>
    <property type="molecule type" value="Genomic_DNA"/>
</dbReference>
<protein>
    <submittedName>
        <fullName evidence="2">Uncharacterized protein</fullName>
    </submittedName>
</protein>
<keyword evidence="3" id="KW-1185">Reference proteome</keyword>
<comment type="caution">
    <text evidence="2">The sequence shown here is derived from an EMBL/GenBank/DDBJ whole genome shotgun (WGS) entry which is preliminary data.</text>
</comment>
<gene>
    <name evidence="2" type="ORF">D9V41_07215</name>
</gene>
<evidence type="ECO:0000313" key="3">
    <source>
        <dbReference type="Proteomes" id="UP000282515"/>
    </source>
</evidence>
<accession>A0A3L8PP50</accession>
<feature type="region of interest" description="Disordered" evidence="1">
    <location>
        <begin position="41"/>
        <end position="73"/>
    </location>
</feature>
<evidence type="ECO:0000256" key="1">
    <source>
        <dbReference type="SAM" id="MobiDB-lite"/>
    </source>
</evidence>
<organism evidence="2 3">
    <name type="scientific">Aeromicrobium phragmitis</name>
    <dbReference type="NCBI Taxonomy" id="2478914"/>
    <lineage>
        <taxon>Bacteria</taxon>
        <taxon>Bacillati</taxon>
        <taxon>Actinomycetota</taxon>
        <taxon>Actinomycetes</taxon>
        <taxon>Propionibacteriales</taxon>
        <taxon>Nocardioidaceae</taxon>
        <taxon>Aeromicrobium</taxon>
    </lineage>
</organism>
<evidence type="ECO:0000313" key="2">
    <source>
        <dbReference type="EMBL" id="RLV56218.1"/>
    </source>
</evidence>
<dbReference type="AlphaFoldDB" id="A0A3L8PP50"/>
<name>A0A3L8PP50_9ACTN</name>
<sequence>MRLHRRELDHETLADRRVRQPFEDEFENLLLALGEGLEGEERRRLQMRGRGASEVERRPAGPRLAQGLEHDVD</sequence>